<comment type="subcellular location">
    <subcellularLocation>
        <location evidence="2">Membrane</location>
    </subcellularLocation>
</comment>
<dbReference type="InterPro" id="IPR042307">
    <property type="entry name" value="Reeler_sf"/>
</dbReference>
<dbReference type="InterPro" id="IPR051237">
    <property type="entry name" value="Ferric-chelate_Red/DefProt"/>
</dbReference>
<dbReference type="PROSITE" id="PS50939">
    <property type="entry name" value="CYTOCHROME_B561"/>
    <property type="match status" value="1"/>
</dbReference>
<keyword evidence="4 9" id="KW-0812">Transmembrane</keyword>
<dbReference type="SMART" id="SM00665">
    <property type="entry name" value="B561"/>
    <property type="match status" value="1"/>
</dbReference>
<dbReference type="SUPFAM" id="SSF56672">
    <property type="entry name" value="DNA/RNA polymerases"/>
    <property type="match status" value="1"/>
</dbReference>
<proteinExistence type="predicted"/>
<dbReference type="GO" id="GO:0006879">
    <property type="term" value="P:intracellular iron ion homeostasis"/>
    <property type="evidence" value="ECO:0007669"/>
    <property type="project" value="TreeGrafter"/>
</dbReference>
<keyword evidence="7 9" id="KW-0472">Membrane</keyword>
<feature type="domain" description="Cytochrome b561" evidence="10">
    <location>
        <begin position="261"/>
        <end position="399"/>
    </location>
</feature>
<keyword evidence="6 9" id="KW-1133">Transmembrane helix</keyword>
<dbReference type="KEGG" id="tsr:106554763"/>
<dbReference type="Proteomes" id="UP000504617">
    <property type="component" value="Unplaced"/>
</dbReference>
<dbReference type="InterPro" id="IPR041577">
    <property type="entry name" value="RT_RNaseH_2"/>
</dbReference>
<evidence type="ECO:0000259" key="11">
    <source>
        <dbReference type="PROSITE" id="PS51019"/>
    </source>
</evidence>
<dbReference type="CDD" id="cd08544">
    <property type="entry name" value="Reeler"/>
    <property type="match status" value="1"/>
</dbReference>
<dbReference type="OrthoDB" id="6372137at2759"/>
<dbReference type="GO" id="GO:0016722">
    <property type="term" value="F:oxidoreductase activity, acting on metal ions"/>
    <property type="evidence" value="ECO:0007669"/>
    <property type="project" value="TreeGrafter"/>
</dbReference>
<feature type="transmembrane region" description="Helical" evidence="9">
    <location>
        <begin position="301"/>
        <end position="321"/>
    </location>
</feature>
<dbReference type="CTD" id="391059"/>
<evidence type="ECO:0000256" key="7">
    <source>
        <dbReference type="ARBA" id="ARBA00023136"/>
    </source>
</evidence>
<dbReference type="InterPro" id="IPR002861">
    <property type="entry name" value="Reeler_dom"/>
</dbReference>
<dbReference type="InterPro" id="IPR006593">
    <property type="entry name" value="Cyt_b561/ferric_Rdtase_TM"/>
</dbReference>
<feature type="domain" description="Reelin" evidence="11">
    <location>
        <begin position="1"/>
        <end position="166"/>
    </location>
</feature>
<dbReference type="PROSITE" id="PS51019">
    <property type="entry name" value="REELIN"/>
    <property type="match status" value="1"/>
</dbReference>
<keyword evidence="12" id="KW-1185">Reference proteome</keyword>
<evidence type="ECO:0000256" key="1">
    <source>
        <dbReference type="ARBA" id="ARBA00001970"/>
    </source>
</evidence>
<feature type="transmembrane region" description="Helical" evidence="9">
    <location>
        <begin position="342"/>
        <end position="361"/>
    </location>
</feature>
<evidence type="ECO:0000256" key="4">
    <source>
        <dbReference type="ARBA" id="ARBA00022692"/>
    </source>
</evidence>
<dbReference type="RefSeq" id="XP_013928973.1">
    <property type="nucleotide sequence ID" value="XM_014073498.1"/>
</dbReference>
<dbReference type="PANTHER" id="PTHR45828">
    <property type="entry name" value="CYTOCHROME B561/FERRIC REDUCTASE TRANSMEMBRANE"/>
    <property type="match status" value="1"/>
</dbReference>
<feature type="non-terminal residue" evidence="13">
    <location>
        <position position="399"/>
    </location>
</feature>
<keyword evidence="5" id="KW-0249">Electron transport</keyword>
<keyword evidence="3" id="KW-0813">Transport</keyword>
<dbReference type="Pfam" id="PF17919">
    <property type="entry name" value="RT_RNaseH_2"/>
    <property type="match status" value="1"/>
</dbReference>
<dbReference type="Pfam" id="PF02014">
    <property type="entry name" value="Reeler"/>
    <property type="match status" value="1"/>
</dbReference>
<accession>A0A6I9YWE6</accession>
<gene>
    <name evidence="13" type="primary">FRRS1</name>
</gene>
<dbReference type="Gene3D" id="1.20.120.1770">
    <property type="match status" value="1"/>
</dbReference>
<dbReference type="CDD" id="cd08760">
    <property type="entry name" value="Cyt_b561_FRRS1_like"/>
    <property type="match status" value="1"/>
</dbReference>
<evidence type="ECO:0000256" key="9">
    <source>
        <dbReference type="SAM" id="Phobius"/>
    </source>
</evidence>
<reference evidence="13" key="1">
    <citation type="submission" date="2025-08" db="UniProtKB">
        <authorList>
            <consortium name="RefSeq"/>
        </authorList>
    </citation>
    <scope>IDENTIFICATION</scope>
</reference>
<evidence type="ECO:0000256" key="6">
    <source>
        <dbReference type="ARBA" id="ARBA00022989"/>
    </source>
</evidence>
<protein>
    <submittedName>
        <fullName evidence="13">Ferric-chelate reductase 1</fullName>
    </submittedName>
</protein>
<comment type="cofactor">
    <cofactor evidence="1">
        <name>heme b</name>
        <dbReference type="ChEBI" id="CHEBI:60344"/>
    </cofactor>
</comment>
<name>A0A6I9YWE6_9SAUR</name>
<dbReference type="PANTHER" id="PTHR45828:SF3">
    <property type="entry name" value="FERRIC-CHELATE REDUCTASE 1"/>
    <property type="match status" value="1"/>
</dbReference>
<keyword evidence="8" id="KW-0325">Glycoprotein</keyword>
<evidence type="ECO:0000256" key="3">
    <source>
        <dbReference type="ARBA" id="ARBA00022448"/>
    </source>
</evidence>
<feature type="transmembrane region" description="Helical" evidence="9">
    <location>
        <begin position="373"/>
        <end position="392"/>
    </location>
</feature>
<dbReference type="Gene3D" id="2.60.40.4060">
    <property type="entry name" value="Reeler domain"/>
    <property type="match status" value="1"/>
</dbReference>
<dbReference type="GeneID" id="106554763"/>
<dbReference type="AlphaFoldDB" id="A0A6I9YWE6"/>
<organism evidence="12 13">
    <name type="scientific">Thamnophis sirtalis</name>
    <dbReference type="NCBI Taxonomy" id="35019"/>
    <lineage>
        <taxon>Eukaryota</taxon>
        <taxon>Metazoa</taxon>
        <taxon>Chordata</taxon>
        <taxon>Craniata</taxon>
        <taxon>Vertebrata</taxon>
        <taxon>Euteleostomi</taxon>
        <taxon>Lepidosauria</taxon>
        <taxon>Squamata</taxon>
        <taxon>Bifurcata</taxon>
        <taxon>Unidentata</taxon>
        <taxon>Episquamata</taxon>
        <taxon>Toxicofera</taxon>
        <taxon>Serpentes</taxon>
        <taxon>Colubroidea</taxon>
        <taxon>Colubridae</taxon>
        <taxon>Natricinae</taxon>
        <taxon>Thamnophis</taxon>
    </lineage>
</organism>
<dbReference type="InterPro" id="IPR043502">
    <property type="entry name" value="DNA/RNA_pol_sf"/>
</dbReference>
<evidence type="ECO:0000256" key="5">
    <source>
        <dbReference type="ARBA" id="ARBA00022982"/>
    </source>
</evidence>
<evidence type="ECO:0000313" key="12">
    <source>
        <dbReference type="Proteomes" id="UP000504617"/>
    </source>
</evidence>
<evidence type="ECO:0000259" key="10">
    <source>
        <dbReference type="PROSITE" id="PS50939"/>
    </source>
</evidence>
<evidence type="ECO:0000256" key="2">
    <source>
        <dbReference type="ARBA" id="ARBA00004370"/>
    </source>
</evidence>
<sequence length="399" mass="44407">MECQAAFEKLKRLFAEEPVLKHPDMDAAFVVQADASDVAVGAMLLQANGQVSFSGPTFQGFLLEARNADRLDDPPIGSFALADRRQSQLLRCGHVKNSAVSHTSKSKKNHMDAYWIAPSDAPKKVQFLLTIVQKYIIYWVKIPGPKISQAGILPFTTIMFTNWTIPASLPVSSLSQPGGGDDAYFCISEVYSVNMRTAALVGRSYPDFNSKNALENITWRLADGLIQCAFRRKIHLPASTGRYNLDANYYIFLADGEISTEGEIYKHQQQPLITNGKYNILGPLKDIGGSRSPFLIKMHGALMFVGWITAVSIGVIVARFFKSVWPHTLLFGEEIWFQIHRSLMMITVLLTSISFVLPFIYRGGWNKQAGFHSYFGSTVMALALFQPLMAAFRPPQQAP</sequence>
<dbReference type="GO" id="GO:0016020">
    <property type="term" value="C:membrane"/>
    <property type="evidence" value="ECO:0007669"/>
    <property type="project" value="UniProtKB-SubCell"/>
</dbReference>
<evidence type="ECO:0000313" key="13">
    <source>
        <dbReference type="RefSeq" id="XP_013928973.1"/>
    </source>
</evidence>
<evidence type="ECO:0000256" key="8">
    <source>
        <dbReference type="ARBA" id="ARBA00023180"/>
    </source>
</evidence>